<dbReference type="Pfam" id="PF01476">
    <property type="entry name" value="LysM"/>
    <property type="match status" value="1"/>
</dbReference>
<dbReference type="PANTHER" id="PTHR38731">
    <property type="entry name" value="LIPL45-RELATED LIPOPROTEIN-RELATED"/>
    <property type="match status" value="1"/>
</dbReference>
<feature type="chain" id="PRO_5020715199" description="LysM domain-containing protein" evidence="1">
    <location>
        <begin position="51"/>
        <end position="470"/>
    </location>
</feature>
<dbReference type="AlphaFoldDB" id="A0A4Q1KHF5"/>
<gene>
    <name evidence="3" type="ORF">EQG66_06725</name>
</gene>
<feature type="domain" description="LysM" evidence="2">
    <location>
        <begin position="58"/>
        <end position="105"/>
    </location>
</feature>
<dbReference type="InterPro" id="IPR016930">
    <property type="entry name" value="UCP029644"/>
</dbReference>
<dbReference type="InterPro" id="IPR018392">
    <property type="entry name" value="LysM"/>
</dbReference>
<keyword evidence="1" id="KW-0732">Signal</keyword>
<dbReference type="Proteomes" id="UP000290958">
    <property type="component" value="Unassembled WGS sequence"/>
</dbReference>
<evidence type="ECO:0000259" key="2">
    <source>
        <dbReference type="PROSITE" id="PS51782"/>
    </source>
</evidence>
<name>A0A4Q1KHF5_9SPHN</name>
<feature type="signal peptide" evidence="1">
    <location>
        <begin position="1"/>
        <end position="50"/>
    </location>
</feature>
<dbReference type="Gene3D" id="2.60.120.1440">
    <property type="match status" value="1"/>
</dbReference>
<protein>
    <recommendedName>
        <fullName evidence="2">LysM domain-containing protein</fullName>
    </recommendedName>
</protein>
<dbReference type="OrthoDB" id="9813091at2"/>
<dbReference type="PROSITE" id="PS51782">
    <property type="entry name" value="LYSM"/>
    <property type="match status" value="1"/>
</dbReference>
<dbReference type="PIRSF" id="PIRSF029644">
    <property type="entry name" value="UCP029644"/>
    <property type="match status" value="1"/>
</dbReference>
<proteinExistence type="predicted"/>
<dbReference type="EMBL" id="SBKP01000005">
    <property type="protein sequence ID" value="RXR29183.1"/>
    <property type="molecule type" value="Genomic_DNA"/>
</dbReference>
<keyword evidence="4" id="KW-1185">Reference proteome</keyword>
<dbReference type="Gene3D" id="3.10.350.10">
    <property type="entry name" value="LysM domain"/>
    <property type="match status" value="1"/>
</dbReference>
<sequence length="470" mass="50288">MAIGCKPSSAMAIGWRCLTRRSDMGGLRIARRRLLAFAPLLLAASAPAQAQSPAEDTISYVFRKGDNLYTLAGRYMERRNDWRIVQSHNRIGNPHHIPPGKRLLIPTRLLKSEPLAARIIAFKGAGNLTPATGPRAPLAKDLPVLPGALLETGASSFATLELSNGSRISLPSNTRIRVRAMRRILLTGSVDFDFLVEQGRIETSVAPLKGAADRYRIRTPIATAAVRGTNFRVGYEGEGAPSLTEVTEGAVGLAAGKAAADIPIEQGFGASASADGTVEKEALLPPPELTEPGKVQTDPLVTLRLAPISGARGYHIQIARDAGFVELEREATSPTPELRFADVPNGRWFVRATAIAPSGLEGMPQSYAMRRVLAGLTASAEAGADGWRFAWSGSGSGKRLYHFILRPERADAPALVDEPGLEADSLTLSDLPPGTYVWRVGVSQYEGGESVTNWLPPQRLIVSPDTTGKP</sequence>
<reference evidence="4" key="1">
    <citation type="submission" date="2019-01" db="EMBL/GenBank/DDBJ databases">
        <title>Cytophagaceae bacterium strain CAR-16.</title>
        <authorList>
            <person name="Chen W.-M."/>
        </authorList>
    </citation>
    <scope>NUCLEOTIDE SEQUENCE [LARGE SCALE GENOMIC DNA]</scope>
    <source>
        <strain evidence="4">CHR27</strain>
    </source>
</reference>
<evidence type="ECO:0000313" key="4">
    <source>
        <dbReference type="Proteomes" id="UP000290958"/>
    </source>
</evidence>
<dbReference type="InterPro" id="IPR036779">
    <property type="entry name" value="LysM_dom_sf"/>
</dbReference>
<dbReference type="Gene3D" id="2.60.40.10">
    <property type="entry name" value="Immunoglobulins"/>
    <property type="match status" value="1"/>
</dbReference>
<dbReference type="InterPro" id="IPR006860">
    <property type="entry name" value="FecR"/>
</dbReference>
<dbReference type="PANTHER" id="PTHR38731:SF1">
    <property type="entry name" value="FECR PROTEIN DOMAIN-CONTAINING PROTEIN"/>
    <property type="match status" value="1"/>
</dbReference>
<dbReference type="Pfam" id="PF04773">
    <property type="entry name" value="FecR"/>
    <property type="match status" value="1"/>
</dbReference>
<comment type="caution">
    <text evidence="3">The sequence shown here is derived from an EMBL/GenBank/DDBJ whole genome shotgun (WGS) entry which is preliminary data.</text>
</comment>
<accession>A0A4Q1KHF5</accession>
<evidence type="ECO:0000256" key="1">
    <source>
        <dbReference type="SAM" id="SignalP"/>
    </source>
</evidence>
<dbReference type="InterPro" id="IPR013783">
    <property type="entry name" value="Ig-like_fold"/>
</dbReference>
<organism evidence="3 4">
    <name type="scientific">Sphingobium fluviale</name>
    <dbReference type="NCBI Taxonomy" id="2506423"/>
    <lineage>
        <taxon>Bacteria</taxon>
        <taxon>Pseudomonadati</taxon>
        <taxon>Pseudomonadota</taxon>
        <taxon>Alphaproteobacteria</taxon>
        <taxon>Sphingomonadales</taxon>
        <taxon>Sphingomonadaceae</taxon>
        <taxon>Sphingobium</taxon>
    </lineage>
</organism>
<evidence type="ECO:0000313" key="3">
    <source>
        <dbReference type="EMBL" id="RXR29183.1"/>
    </source>
</evidence>